<dbReference type="PANTHER" id="PTHR33657">
    <property type="entry name" value="DOMAIN PROTEIN, PUTATIVE (AFU_ORTHOLOGUE AFUA_5G00600)-RELATED"/>
    <property type="match status" value="1"/>
</dbReference>
<dbReference type="OrthoDB" id="4274514at2"/>
<dbReference type="InterPro" id="IPR008701">
    <property type="entry name" value="NPP1"/>
</dbReference>
<evidence type="ECO:0000313" key="2">
    <source>
        <dbReference type="Proteomes" id="UP000015527"/>
    </source>
</evidence>
<name>T0I5G0_9SPHN</name>
<gene>
    <name evidence="1" type="ORF">L284_00955</name>
</gene>
<evidence type="ECO:0000313" key="1">
    <source>
        <dbReference type="EMBL" id="EQB19593.1"/>
    </source>
</evidence>
<accession>T0I5G0</accession>
<proteinExistence type="predicted"/>
<dbReference type="PANTHER" id="PTHR33657:SF8">
    <property type="entry name" value="DOMAIN PROTEIN, PUTATIVE (AFU_ORTHOLOGUE AFUA_5G00600)-RELATED"/>
    <property type="match status" value="1"/>
</dbReference>
<dbReference type="Pfam" id="PF05630">
    <property type="entry name" value="NPP1"/>
    <property type="match status" value="1"/>
</dbReference>
<comment type="caution">
    <text evidence="1">The sequence shown here is derived from an EMBL/GenBank/DDBJ whole genome shotgun (WGS) entry which is preliminary data.</text>
</comment>
<sequence length="219" mass="23225">MVPVSAAFVAGSAVAAVIPHDQVQPIPAAAESYMAKFQPVLKVESGCVPFPAVDASGNTNGGLAPTGSRNGGCSSNVGQVYVRAKSHYGLCAVMYAWYFPKDQVLDGHRHDWESAVVWLSSCEDSANIVAVSYSAHSGFDKSTSPPHDGSHPKVRYYTNGITNHQLGSTGSQGGQQPLIQWEKMPAAAREALTKADFGKGNVPMKDANFANNIVKADFR</sequence>
<dbReference type="EMBL" id="ATHL01000010">
    <property type="protein sequence ID" value="EQB19593.1"/>
    <property type="molecule type" value="Genomic_DNA"/>
</dbReference>
<keyword evidence="2" id="KW-1185">Reference proteome</keyword>
<dbReference type="eggNOG" id="COG2814">
    <property type="taxonomic scope" value="Bacteria"/>
</dbReference>
<protein>
    <recommendedName>
        <fullName evidence="3">Necrosis-inducing protein</fullName>
    </recommendedName>
</protein>
<dbReference type="PATRIC" id="fig|1096930.3.peg.189"/>
<dbReference type="Proteomes" id="UP000015527">
    <property type="component" value="Unassembled WGS sequence"/>
</dbReference>
<dbReference type="PIRSF" id="PIRSF029958">
    <property type="entry name" value="Necrosis-inducing_protein"/>
    <property type="match status" value="1"/>
</dbReference>
<evidence type="ECO:0008006" key="3">
    <source>
        <dbReference type="Google" id="ProtNLM"/>
    </source>
</evidence>
<dbReference type="AlphaFoldDB" id="T0I5G0"/>
<reference evidence="1 2" key="1">
    <citation type="journal article" date="2013" name="Genome Announc.">
        <title>Genome Sequence of Novosphingobium lindaniclasticum LE124T, Isolated from a Hexachlorocyclohexane Dumpsite.</title>
        <authorList>
            <person name="Saxena A."/>
            <person name="Nayyar N."/>
            <person name="Sangwan N."/>
            <person name="Kumari R."/>
            <person name="Khurana J.P."/>
            <person name="Lal R."/>
        </authorList>
    </citation>
    <scope>NUCLEOTIDE SEQUENCE [LARGE SCALE GENOMIC DNA]</scope>
    <source>
        <strain evidence="1 2">LE124</strain>
    </source>
</reference>
<organism evidence="1 2">
    <name type="scientific">Novosphingobium lindaniclasticum LE124</name>
    <dbReference type="NCBI Taxonomy" id="1096930"/>
    <lineage>
        <taxon>Bacteria</taxon>
        <taxon>Pseudomonadati</taxon>
        <taxon>Pseudomonadota</taxon>
        <taxon>Alphaproteobacteria</taxon>
        <taxon>Sphingomonadales</taxon>
        <taxon>Sphingomonadaceae</taxon>
        <taxon>Novosphingobium</taxon>
    </lineage>
</organism>